<dbReference type="EMBL" id="AGNL01026072">
    <property type="protein sequence ID" value="EJK58147.1"/>
    <property type="molecule type" value="Genomic_DNA"/>
</dbReference>
<dbReference type="Proteomes" id="UP000266841">
    <property type="component" value="Unassembled WGS sequence"/>
</dbReference>
<keyword evidence="3" id="KW-1185">Reference proteome</keyword>
<dbReference type="AlphaFoldDB" id="K0SI21"/>
<organism evidence="2 3">
    <name type="scientific">Thalassiosira oceanica</name>
    <name type="common">Marine diatom</name>
    <dbReference type="NCBI Taxonomy" id="159749"/>
    <lineage>
        <taxon>Eukaryota</taxon>
        <taxon>Sar</taxon>
        <taxon>Stramenopiles</taxon>
        <taxon>Ochrophyta</taxon>
        <taxon>Bacillariophyta</taxon>
        <taxon>Coscinodiscophyceae</taxon>
        <taxon>Thalassiosirophycidae</taxon>
        <taxon>Thalassiosirales</taxon>
        <taxon>Thalassiosiraceae</taxon>
        <taxon>Thalassiosira</taxon>
    </lineage>
</organism>
<feature type="non-terminal residue" evidence="2">
    <location>
        <position position="1"/>
    </location>
</feature>
<evidence type="ECO:0000313" key="2">
    <source>
        <dbReference type="EMBL" id="EJK58147.1"/>
    </source>
</evidence>
<reference evidence="2 3" key="1">
    <citation type="journal article" date="2012" name="Genome Biol.">
        <title>Genome and low-iron response of an oceanic diatom adapted to chronic iron limitation.</title>
        <authorList>
            <person name="Lommer M."/>
            <person name="Specht M."/>
            <person name="Roy A.S."/>
            <person name="Kraemer L."/>
            <person name="Andreson R."/>
            <person name="Gutowska M.A."/>
            <person name="Wolf J."/>
            <person name="Bergner S.V."/>
            <person name="Schilhabel M.B."/>
            <person name="Klostermeier U.C."/>
            <person name="Beiko R.G."/>
            <person name="Rosenstiel P."/>
            <person name="Hippler M."/>
            <person name="Laroche J."/>
        </authorList>
    </citation>
    <scope>NUCLEOTIDE SEQUENCE [LARGE SCALE GENOMIC DNA]</scope>
    <source>
        <strain evidence="2 3">CCMP1005</strain>
    </source>
</reference>
<accession>K0SI21</accession>
<sequence length="130" mass="14077">TWIAVARVSSLRGDFEARSMIRPFINRRRYPSPPASSRSDLSGPSSPSPVVIRRSCIPPSRSSAEQVRATGLPPDLFAGEKASDASPPRLRKREGRVGPVGILGRALIPKTRARRGDDRGRRPPGTVTAL</sequence>
<evidence type="ECO:0000256" key="1">
    <source>
        <dbReference type="SAM" id="MobiDB-lite"/>
    </source>
</evidence>
<evidence type="ECO:0000313" key="3">
    <source>
        <dbReference type="Proteomes" id="UP000266841"/>
    </source>
</evidence>
<feature type="compositionally biased region" description="Low complexity" evidence="1">
    <location>
        <begin position="35"/>
        <end position="63"/>
    </location>
</feature>
<protein>
    <submittedName>
        <fullName evidence="2">Uncharacterized protein</fullName>
    </submittedName>
</protein>
<name>K0SI21_THAOC</name>
<feature type="region of interest" description="Disordered" evidence="1">
    <location>
        <begin position="23"/>
        <end position="130"/>
    </location>
</feature>
<comment type="caution">
    <text evidence="2">The sequence shown here is derived from an EMBL/GenBank/DDBJ whole genome shotgun (WGS) entry which is preliminary data.</text>
</comment>
<proteinExistence type="predicted"/>
<gene>
    <name evidence="2" type="ORF">THAOC_21750</name>
</gene>